<dbReference type="InterPro" id="IPR028082">
    <property type="entry name" value="Peripla_BP_I"/>
</dbReference>
<dbReference type="CDD" id="cd19996">
    <property type="entry name" value="PBP1_ABC_sugar_binding-like"/>
    <property type="match status" value="1"/>
</dbReference>
<name>A0A8J6JBW5_9FIRM</name>
<comment type="subcellular location">
    <subcellularLocation>
        <location evidence="1">Cell envelope</location>
    </subcellularLocation>
</comment>
<evidence type="ECO:0000259" key="5">
    <source>
        <dbReference type="Pfam" id="PF13407"/>
    </source>
</evidence>
<comment type="caution">
    <text evidence="6">The sequence shown here is derived from an EMBL/GenBank/DDBJ whole genome shotgun (WGS) entry which is preliminary data.</text>
</comment>
<gene>
    <name evidence="6" type="ORF">H8S57_04250</name>
</gene>
<evidence type="ECO:0000256" key="4">
    <source>
        <dbReference type="SAM" id="SignalP"/>
    </source>
</evidence>
<proteinExistence type="inferred from homology"/>
<dbReference type="PANTHER" id="PTHR46847">
    <property type="entry name" value="D-ALLOSE-BINDING PERIPLASMIC PROTEIN-RELATED"/>
    <property type="match status" value="1"/>
</dbReference>
<feature type="signal peptide" evidence="4">
    <location>
        <begin position="1"/>
        <end position="27"/>
    </location>
</feature>
<evidence type="ECO:0000256" key="1">
    <source>
        <dbReference type="ARBA" id="ARBA00004196"/>
    </source>
</evidence>
<dbReference type="SUPFAM" id="SSF53822">
    <property type="entry name" value="Periplasmic binding protein-like I"/>
    <property type="match status" value="1"/>
</dbReference>
<comment type="similarity">
    <text evidence="2">Belongs to the bacterial solute-binding protein 2 family.</text>
</comment>
<evidence type="ECO:0000256" key="2">
    <source>
        <dbReference type="ARBA" id="ARBA00007639"/>
    </source>
</evidence>
<dbReference type="PANTHER" id="PTHR46847:SF1">
    <property type="entry name" value="D-ALLOSE-BINDING PERIPLASMIC PROTEIN-RELATED"/>
    <property type="match status" value="1"/>
</dbReference>
<feature type="chain" id="PRO_5038909624" evidence="4">
    <location>
        <begin position="28"/>
        <end position="364"/>
    </location>
</feature>
<dbReference type="Proteomes" id="UP000661435">
    <property type="component" value="Unassembled WGS sequence"/>
</dbReference>
<evidence type="ECO:0000256" key="3">
    <source>
        <dbReference type="ARBA" id="ARBA00022729"/>
    </source>
</evidence>
<dbReference type="InterPro" id="IPR025997">
    <property type="entry name" value="SBP_2_dom"/>
</dbReference>
<dbReference type="AlphaFoldDB" id="A0A8J6JBW5"/>
<dbReference type="Pfam" id="PF13407">
    <property type="entry name" value="Peripla_BP_4"/>
    <property type="match status" value="1"/>
</dbReference>
<sequence length="364" mass="39174">MKSMLKRLAVGSLSLVMLLGLVGCGGGSEETPAPDPAGSAAMEEGPKTYKVGFSNVWVGNSWGVQCVNELESYLKSDPRVGEYYITDANNDVNKQISDIQDLISKDIDLLMLQAISPDAVVPVIEDAKSKGITVVTCVSPVNTDQYDASVSAKDQDFGRVGMEWLAEEMGGKGNIIILNGMAGLSSAVDRRAGVQEVLDQYPDIKVLGEEYADWDYAKGKTATENLLAAFPEIDGVWSCGGDMTRGAVEAFLAADRPLCPMTGEDNNGFLKIWRDNTENGFTSIATSMPTWLFAEGARIGLDILDGNAPAEKDTVVEIPVITQDQLNDYVRDDLSDSFWANTHMSEEDRVALYGDGQDGTQGLG</sequence>
<dbReference type="PROSITE" id="PS51257">
    <property type="entry name" value="PROKAR_LIPOPROTEIN"/>
    <property type="match status" value="1"/>
</dbReference>
<reference evidence="6" key="1">
    <citation type="submission" date="2020-08" db="EMBL/GenBank/DDBJ databases">
        <title>Genome public.</title>
        <authorList>
            <person name="Liu C."/>
            <person name="Sun Q."/>
        </authorList>
    </citation>
    <scope>NUCLEOTIDE SEQUENCE</scope>
    <source>
        <strain evidence="6">NSJ-51</strain>
    </source>
</reference>
<accession>A0A8J6JBW5</accession>
<evidence type="ECO:0000313" key="6">
    <source>
        <dbReference type="EMBL" id="MBC5732938.1"/>
    </source>
</evidence>
<feature type="domain" description="Periplasmic binding protein" evidence="5">
    <location>
        <begin position="51"/>
        <end position="306"/>
    </location>
</feature>
<protein>
    <submittedName>
        <fullName evidence="6">ABC transporter substrate-binding protein</fullName>
    </submittedName>
</protein>
<dbReference type="GO" id="GO:0030246">
    <property type="term" value="F:carbohydrate binding"/>
    <property type="evidence" value="ECO:0007669"/>
    <property type="project" value="UniProtKB-ARBA"/>
</dbReference>
<organism evidence="6 7">
    <name type="scientific">Lawsonibacter hominis</name>
    <dbReference type="NCBI Taxonomy" id="2763053"/>
    <lineage>
        <taxon>Bacteria</taxon>
        <taxon>Bacillati</taxon>
        <taxon>Bacillota</taxon>
        <taxon>Clostridia</taxon>
        <taxon>Eubacteriales</taxon>
        <taxon>Oscillospiraceae</taxon>
        <taxon>Lawsonibacter</taxon>
    </lineage>
</organism>
<keyword evidence="7" id="KW-1185">Reference proteome</keyword>
<dbReference type="EMBL" id="JACOPP010000004">
    <property type="protein sequence ID" value="MBC5732938.1"/>
    <property type="molecule type" value="Genomic_DNA"/>
</dbReference>
<dbReference type="GO" id="GO:0030313">
    <property type="term" value="C:cell envelope"/>
    <property type="evidence" value="ECO:0007669"/>
    <property type="project" value="UniProtKB-SubCell"/>
</dbReference>
<keyword evidence="3 4" id="KW-0732">Signal</keyword>
<evidence type="ECO:0000313" key="7">
    <source>
        <dbReference type="Proteomes" id="UP000661435"/>
    </source>
</evidence>
<dbReference type="Gene3D" id="3.40.50.2300">
    <property type="match status" value="2"/>
</dbReference>